<name>A0A1H4PU87_9BRAD</name>
<proteinExistence type="inferred from homology"/>
<dbReference type="InterPro" id="IPR013538">
    <property type="entry name" value="ASHA1/2-like_C"/>
</dbReference>
<dbReference type="Proteomes" id="UP000198992">
    <property type="component" value="Unassembled WGS sequence"/>
</dbReference>
<dbReference type="RefSeq" id="WP_092114600.1">
    <property type="nucleotide sequence ID" value="NZ_FNTH01000001.1"/>
</dbReference>
<evidence type="ECO:0000313" key="4">
    <source>
        <dbReference type="Proteomes" id="UP000198992"/>
    </source>
</evidence>
<dbReference type="Pfam" id="PF08327">
    <property type="entry name" value="AHSA1"/>
    <property type="match status" value="1"/>
</dbReference>
<evidence type="ECO:0000259" key="2">
    <source>
        <dbReference type="Pfam" id="PF08327"/>
    </source>
</evidence>
<organism evidence="3 4">
    <name type="scientific">Bradyrhizobium erythrophlei</name>
    <dbReference type="NCBI Taxonomy" id="1437360"/>
    <lineage>
        <taxon>Bacteria</taxon>
        <taxon>Pseudomonadati</taxon>
        <taxon>Pseudomonadota</taxon>
        <taxon>Alphaproteobacteria</taxon>
        <taxon>Hyphomicrobiales</taxon>
        <taxon>Nitrobacteraceae</taxon>
        <taxon>Bradyrhizobium</taxon>
    </lineage>
</organism>
<dbReference type="Gene3D" id="3.30.530.20">
    <property type="match status" value="1"/>
</dbReference>
<accession>A0A1H4PU87</accession>
<dbReference type="EMBL" id="FNTH01000001">
    <property type="protein sequence ID" value="SEC10985.1"/>
    <property type="molecule type" value="Genomic_DNA"/>
</dbReference>
<evidence type="ECO:0000256" key="1">
    <source>
        <dbReference type="ARBA" id="ARBA00006817"/>
    </source>
</evidence>
<dbReference type="CDD" id="cd08899">
    <property type="entry name" value="SRPBCC_CalC_Aha1-like_6"/>
    <property type="match status" value="1"/>
</dbReference>
<comment type="similarity">
    <text evidence="1">Belongs to the AHA1 family.</text>
</comment>
<dbReference type="InterPro" id="IPR023393">
    <property type="entry name" value="START-like_dom_sf"/>
</dbReference>
<sequence length="219" mass="23407">MKIDPVAYVGAVVREVAVRERDGKPARAVIATRSYNTDIADLWDALTNPERIPRWFLPISGDLRLGGRYQFQGQAGGEITTCEPPRRLAVTWEAMGAVSWLTVTLANDAAGGTRLELEHLSLIEGDFWDRYGPGAVGVGWDLALIGLALYVAAGPGRQSDRAAAEAWPGSEDGKDFIRRSSADWCRASIKAGTDEAAARRAGANTTAFYCGEPEPGGGG</sequence>
<feature type="domain" description="Activator of Hsp90 ATPase homologue 1/2-like C-terminal" evidence="2">
    <location>
        <begin position="37"/>
        <end position="150"/>
    </location>
</feature>
<dbReference type="AlphaFoldDB" id="A0A1H4PU87"/>
<reference evidence="3 4" key="1">
    <citation type="submission" date="2016-10" db="EMBL/GenBank/DDBJ databases">
        <authorList>
            <person name="de Groot N.N."/>
        </authorList>
    </citation>
    <scope>NUCLEOTIDE SEQUENCE [LARGE SCALE GENOMIC DNA]</scope>
    <source>
        <strain evidence="3 4">MT12</strain>
    </source>
</reference>
<dbReference type="OrthoDB" id="8117292at2"/>
<evidence type="ECO:0000313" key="3">
    <source>
        <dbReference type="EMBL" id="SEC10985.1"/>
    </source>
</evidence>
<dbReference type="SUPFAM" id="SSF55961">
    <property type="entry name" value="Bet v1-like"/>
    <property type="match status" value="1"/>
</dbReference>
<gene>
    <name evidence="3" type="ORF">SAMN05444164_1050</name>
</gene>
<protein>
    <submittedName>
        <fullName evidence="3">Uncharacterized conserved protein YndB, AHSA1/START domain</fullName>
    </submittedName>
</protein>